<keyword evidence="3" id="KW-1185">Reference proteome</keyword>
<accession>A0A834I457</accession>
<evidence type="ECO:0000313" key="2">
    <source>
        <dbReference type="EMBL" id="KAF7270970.1"/>
    </source>
</evidence>
<dbReference type="AlphaFoldDB" id="A0A834I457"/>
<name>A0A834I457_RHYFE</name>
<protein>
    <submittedName>
        <fullName evidence="2">Uncharacterized protein</fullName>
    </submittedName>
</protein>
<sequence>MRLRSKRNATSVSGSRAVPDPSGRRPPAKPPPPQPPVRLIRRRHTSVMSGLIVQQTRLNQKWVYVLFM</sequence>
<gene>
    <name evidence="2" type="ORF">GWI33_016102</name>
</gene>
<dbReference type="Proteomes" id="UP000625711">
    <property type="component" value="Unassembled WGS sequence"/>
</dbReference>
<reference evidence="2" key="1">
    <citation type="submission" date="2020-08" db="EMBL/GenBank/DDBJ databases">
        <title>Genome sequencing and assembly of the red palm weevil Rhynchophorus ferrugineus.</title>
        <authorList>
            <person name="Dias G.B."/>
            <person name="Bergman C.M."/>
            <person name="Manee M."/>
        </authorList>
    </citation>
    <scope>NUCLEOTIDE SEQUENCE</scope>
    <source>
        <strain evidence="2">AA-2017</strain>
        <tissue evidence="2">Whole larva</tissue>
    </source>
</reference>
<evidence type="ECO:0000313" key="3">
    <source>
        <dbReference type="Proteomes" id="UP000625711"/>
    </source>
</evidence>
<proteinExistence type="predicted"/>
<organism evidence="2 3">
    <name type="scientific">Rhynchophorus ferrugineus</name>
    <name type="common">Red palm weevil</name>
    <name type="synonym">Curculio ferrugineus</name>
    <dbReference type="NCBI Taxonomy" id="354439"/>
    <lineage>
        <taxon>Eukaryota</taxon>
        <taxon>Metazoa</taxon>
        <taxon>Ecdysozoa</taxon>
        <taxon>Arthropoda</taxon>
        <taxon>Hexapoda</taxon>
        <taxon>Insecta</taxon>
        <taxon>Pterygota</taxon>
        <taxon>Neoptera</taxon>
        <taxon>Endopterygota</taxon>
        <taxon>Coleoptera</taxon>
        <taxon>Polyphaga</taxon>
        <taxon>Cucujiformia</taxon>
        <taxon>Curculionidae</taxon>
        <taxon>Dryophthorinae</taxon>
        <taxon>Rhynchophorus</taxon>
    </lineage>
</organism>
<dbReference type="EMBL" id="JAACXV010014032">
    <property type="protein sequence ID" value="KAF7270970.1"/>
    <property type="molecule type" value="Genomic_DNA"/>
</dbReference>
<comment type="caution">
    <text evidence="2">The sequence shown here is derived from an EMBL/GenBank/DDBJ whole genome shotgun (WGS) entry which is preliminary data.</text>
</comment>
<evidence type="ECO:0000256" key="1">
    <source>
        <dbReference type="SAM" id="MobiDB-lite"/>
    </source>
</evidence>
<feature type="region of interest" description="Disordered" evidence="1">
    <location>
        <begin position="1"/>
        <end position="39"/>
    </location>
</feature>